<comment type="caution">
    <text evidence="2">The sequence shown here is derived from an EMBL/GenBank/DDBJ whole genome shotgun (WGS) entry which is preliminary data.</text>
</comment>
<organism evidence="2 3">
    <name type="scientific">Candidatus Azambacteria bacterium RIFCSPLOWO2_02_FULL_44_14</name>
    <dbReference type="NCBI Taxonomy" id="1797306"/>
    <lineage>
        <taxon>Bacteria</taxon>
        <taxon>Candidatus Azamiibacteriota</taxon>
    </lineage>
</organism>
<proteinExistence type="predicted"/>
<feature type="region of interest" description="Disordered" evidence="1">
    <location>
        <begin position="111"/>
        <end position="136"/>
    </location>
</feature>
<evidence type="ECO:0000313" key="2">
    <source>
        <dbReference type="EMBL" id="OGD40507.1"/>
    </source>
</evidence>
<gene>
    <name evidence="2" type="ORF">A3I30_00885</name>
</gene>
<dbReference type="AlphaFoldDB" id="A0A1F5CCD6"/>
<sequence length="215" mass="24161">MEGQEYIFNTELGQKLLVLTRAGFAISNQINDLIMRDKIKGKVLDIYEAYGGGKRAGEILREIETLDNLLYLSGHLGVAKEEHIKKLRNGYLVLKSHVVLTQQARPVFDLPPLRSSESNNIESKTFGPDAPASKKDLPKRSDMIALPIRAKISERHNKVLDFIKNNDGKAQLSQLISLFPKLSEKSIRNDLAQLCADGKLKRIGWGQTSFYQLTN</sequence>
<protein>
    <recommendedName>
        <fullName evidence="4">HTH deoR-type domain-containing protein</fullName>
    </recommendedName>
</protein>
<reference evidence="2 3" key="1">
    <citation type="journal article" date="2016" name="Nat. Commun.">
        <title>Thousands of microbial genomes shed light on interconnected biogeochemical processes in an aquifer system.</title>
        <authorList>
            <person name="Anantharaman K."/>
            <person name="Brown C.T."/>
            <person name="Hug L.A."/>
            <person name="Sharon I."/>
            <person name="Castelle C.J."/>
            <person name="Probst A.J."/>
            <person name="Thomas B.C."/>
            <person name="Singh A."/>
            <person name="Wilkins M.J."/>
            <person name="Karaoz U."/>
            <person name="Brodie E.L."/>
            <person name="Williams K.H."/>
            <person name="Hubbard S.S."/>
            <person name="Banfield J.F."/>
        </authorList>
    </citation>
    <scope>NUCLEOTIDE SEQUENCE [LARGE SCALE GENOMIC DNA]</scope>
</reference>
<accession>A0A1F5CCD6</accession>
<evidence type="ECO:0000256" key="1">
    <source>
        <dbReference type="SAM" id="MobiDB-lite"/>
    </source>
</evidence>
<name>A0A1F5CCD6_9BACT</name>
<evidence type="ECO:0008006" key="4">
    <source>
        <dbReference type="Google" id="ProtNLM"/>
    </source>
</evidence>
<dbReference type="EMBL" id="MEYV01000007">
    <property type="protein sequence ID" value="OGD40507.1"/>
    <property type="molecule type" value="Genomic_DNA"/>
</dbReference>
<evidence type="ECO:0000313" key="3">
    <source>
        <dbReference type="Proteomes" id="UP000177197"/>
    </source>
</evidence>
<dbReference type="Proteomes" id="UP000177197">
    <property type="component" value="Unassembled WGS sequence"/>
</dbReference>